<dbReference type="AlphaFoldDB" id="A0AAD6ZET8"/>
<sequence>MGRGCTINLLGSGLCAQIESGTTASIGLASCSKAAAQTFDFYHTIPAASVPSGPQPSSPGAGSSPSCSSGPSCASSCPHVASGNLLSGALSSDNSAVFNYAPVIIGILSTNLLILLVLLCLGVMNFIRNGKKAGLTRNYVPVKMKDTDAFLAPPFEDEKRYSDS</sequence>
<accession>A0AAD6ZET8</accession>
<feature type="transmembrane region" description="Helical" evidence="1">
    <location>
        <begin position="100"/>
        <end position="127"/>
    </location>
</feature>
<gene>
    <name evidence="2" type="ORF">DFH08DRAFT_890045</name>
</gene>
<keyword evidence="1" id="KW-0812">Transmembrane</keyword>
<reference evidence="2" key="1">
    <citation type="submission" date="2023-03" db="EMBL/GenBank/DDBJ databases">
        <title>Massive genome expansion in bonnet fungi (Mycena s.s.) driven by repeated elements and novel gene families across ecological guilds.</title>
        <authorList>
            <consortium name="Lawrence Berkeley National Laboratory"/>
            <person name="Harder C.B."/>
            <person name="Miyauchi S."/>
            <person name="Viragh M."/>
            <person name="Kuo A."/>
            <person name="Thoen E."/>
            <person name="Andreopoulos B."/>
            <person name="Lu D."/>
            <person name="Skrede I."/>
            <person name="Drula E."/>
            <person name="Henrissat B."/>
            <person name="Morin E."/>
            <person name="Kohler A."/>
            <person name="Barry K."/>
            <person name="LaButti K."/>
            <person name="Morin E."/>
            <person name="Salamov A."/>
            <person name="Lipzen A."/>
            <person name="Mereny Z."/>
            <person name="Hegedus B."/>
            <person name="Baldrian P."/>
            <person name="Stursova M."/>
            <person name="Weitz H."/>
            <person name="Taylor A."/>
            <person name="Grigoriev I.V."/>
            <person name="Nagy L.G."/>
            <person name="Martin F."/>
            <person name="Kauserud H."/>
        </authorList>
    </citation>
    <scope>NUCLEOTIDE SEQUENCE</scope>
    <source>
        <strain evidence="2">CBHHK002</strain>
    </source>
</reference>
<evidence type="ECO:0000256" key="1">
    <source>
        <dbReference type="SAM" id="Phobius"/>
    </source>
</evidence>
<keyword evidence="1" id="KW-0472">Membrane</keyword>
<proteinExistence type="predicted"/>
<organism evidence="2 3">
    <name type="scientific">Mycena albidolilacea</name>
    <dbReference type="NCBI Taxonomy" id="1033008"/>
    <lineage>
        <taxon>Eukaryota</taxon>
        <taxon>Fungi</taxon>
        <taxon>Dikarya</taxon>
        <taxon>Basidiomycota</taxon>
        <taxon>Agaricomycotina</taxon>
        <taxon>Agaricomycetes</taxon>
        <taxon>Agaricomycetidae</taxon>
        <taxon>Agaricales</taxon>
        <taxon>Marasmiineae</taxon>
        <taxon>Mycenaceae</taxon>
        <taxon>Mycena</taxon>
    </lineage>
</organism>
<protein>
    <submittedName>
        <fullName evidence="2">Uncharacterized protein</fullName>
    </submittedName>
</protein>
<evidence type="ECO:0000313" key="3">
    <source>
        <dbReference type="Proteomes" id="UP001218218"/>
    </source>
</evidence>
<dbReference type="EMBL" id="JARIHO010000053">
    <property type="protein sequence ID" value="KAJ7320701.1"/>
    <property type="molecule type" value="Genomic_DNA"/>
</dbReference>
<evidence type="ECO:0000313" key="2">
    <source>
        <dbReference type="EMBL" id="KAJ7320701.1"/>
    </source>
</evidence>
<comment type="caution">
    <text evidence="2">The sequence shown here is derived from an EMBL/GenBank/DDBJ whole genome shotgun (WGS) entry which is preliminary data.</text>
</comment>
<dbReference type="Proteomes" id="UP001218218">
    <property type="component" value="Unassembled WGS sequence"/>
</dbReference>
<keyword evidence="1" id="KW-1133">Transmembrane helix</keyword>
<name>A0AAD6ZET8_9AGAR</name>
<dbReference type="PROSITE" id="PS51257">
    <property type="entry name" value="PROKAR_LIPOPROTEIN"/>
    <property type="match status" value="1"/>
</dbReference>
<keyword evidence="3" id="KW-1185">Reference proteome</keyword>